<dbReference type="PRINTS" id="PR00469">
    <property type="entry name" value="PNDRDTASEII"/>
</dbReference>
<dbReference type="PANTHER" id="PTHR48105">
    <property type="entry name" value="THIOREDOXIN REDUCTASE 1-RELATED-RELATED"/>
    <property type="match status" value="1"/>
</dbReference>
<dbReference type="AlphaFoldDB" id="A0A6J4N2S9"/>
<evidence type="ECO:0000256" key="2">
    <source>
        <dbReference type="ARBA" id="ARBA00022827"/>
    </source>
</evidence>
<dbReference type="InterPro" id="IPR050097">
    <property type="entry name" value="Ferredoxin-NADP_redctase_2"/>
</dbReference>
<evidence type="ECO:0000256" key="5">
    <source>
        <dbReference type="HAMAP-Rule" id="MF_01685"/>
    </source>
</evidence>
<feature type="binding site" evidence="5">
    <location>
        <position position="300"/>
    </location>
    <ligand>
        <name>FAD</name>
        <dbReference type="ChEBI" id="CHEBI:57692"/>
    </ligand>
</feature>
<protein>
    <recommendedName>
        <fullName evidence="5">Ferredoxin--NADP reductase</fullName>
        <shortName evidence="5">FNR</shortName>
        <shortName evidence="5">Fd-NADP(+) reductase</shortName>
        <ecNumber evidence="5">1.18.1.2</ecNumber>
    </recommendedName>
</protein>
<keyword evidence="3 5" id="KW-0521">NADP</keyword>
<comment type="catalytic activity">
    <reaction evidence="5">
        <text>2 reduced [2Fe-2S]-[ferredoxin] + NADP(+) + H(+) = 2 oxidized [2Fe-2S]-[ferredoxin] + NADPH</text>
        <dbReference type="Rhea" id="RHEA:20125"/>
        <dbReference type="Rhea" id="RHEA-COMP:10000"/>
        <dbReference type="Rhea" id="RHEA-COMP:10001"/>
        <dbReference type="ChEBI" id="CHEBI:15378"/>
        <dbReference type="ChEBI" id="CHEBI:33737"/>
        <dbReference type="ChEBI" id="CHEBI:33738"/>
        <dbReference type="ChEBI" id="CHEBI:57783"/>
        <dbReference type="ChEBI" id="CHEBI:58349"/>
        <dbReference type="EC" id="1.18.1.2"/>
    </reaction>
</comment>
<keyword evidence="2 5" id="KW-0274">FAD</keyword>
<feature type="binding site" evidence="5">
    <location>
        <position position="59"/>
    </location>
    <ligand>
        <name>FAD</name>
        <dbReference type="ChEBI" id="CHEBI:57692"/>
    </ligand>
</feature>
<dbReference type="SUPFAM" id="SSF51905">
    <property type="entry name" value="FAD/NAD(P)-binding domain"/>
    <property type="match status" value="1"/>
</dbReference>
<evidence type="ECO:0000313" key="7">
    <source>
        <dbReference type="EMBL" id="CAA9375772.1"/>
    </source>
</evidence>
<dbReference type="GO" id="GO:0004324">
    <property type="term" value="F:ferredoxin-NADP+ reductase activity"/>
    <property type="evidence" value="ECO:0007669"/>
    <property type="project" value="UniProtKB-UniRule"/>
</dbReference>
<feature type="domain" description="FAD/NAD(P)-binding" evidence="6">
    <location>
        <begin position="17"/>
        <end position="317"/>
    </location>
</feature>
<comment type="similarity">
    <text evidence="5">Belongs to the ferredoxin--NADP reductase type 2 family.</text>
</comment>
<dbReference type="EC" id="1.18.1.2" evidence="5"/>
<dbReference type="InterPro" id="IPR022890">
    <property type="entry name" value="Fd--NADP_Rdtase_type_2"/>
</dbReference>
<gene>
    <name evidence="7" type="ORF">AVDCRST_MAG89-4988</name>
</gene>
<evidence type="ECO:0000259" key="6">
    <source>
        <dbReference type="Pfam" id="PF07992"/>
    </source>
</evidence>
<keyword evidence="4 5" id="KW-0560">Oxidoreductase</keyword>
<dbReference type="HAMAP" id="MF_01685">
    <property type="entry name" value="FENR2"/>
    <property type="match status" value="1"/>
</dbReference>
<feature type="binding site" evidence="5">
    <location>
        <position position="27"/>
    </location>
    <ligand>
        <name>FAD</name>
        <dbReference type="ChEBI" id="CHEBI:57692"/>
    </ligand>
</feature>
<dbReference type="InterPro" id="IPR023753">
    <property type="entry name" value="FAD/NAD-binding_dom"/>
</dbReference>
<evidence type="ECO:0000256" key="3">
    <source>
        <dbReference type="ARBA" id="ARBA00022857"/>
    </source>
</evidence>
<accession>A0A6J4N2S9</accession>
<comment type="cofactor">
    <cofactor evidence="5">
        <name>FAD</name>
        <dbReference type="ChEBI" id="CHEBI:57692"/>
    </cofactor>
    <text evidence="5">Binds 1 FAD per subunit.</text>
</comment>
<dbReference type="PRINTS" id="PR00368">
    <property type="entry name" value="FADPNR"/>
</dbReference>
<name>A0A6J4N2S9_9BACT</name>
<keyword evidence="1 5" id="KW-0285">Flavoprotein</keyword>
<feature type="binding site" evidence="5">
    <location>
        <position position="132"/>
    </location>
    <ligand>
        <name>FAD</name>
        <dbReference type="ChEBI" id="CHEBI:57692"/>
    </ligand>
</feature>
<dbReference type="GO" id="GO:0050661">
    <property type="term" value="F:NADP binding"/>
    <property type="evidence" value="ECO:0007669"/>
    <property type="project" value="UniProtKB-UniRule"/>
</dbReference>
<comment type="subunit">
    <text evidence="5">Homodimer.</text>
</comment>
<sequence>MGGIYNWSACVSDDGIKDITIIGAGPTGLFAAFYAGLRGISCRIVDALPQLGGQLMALYPEKYIFDVGGLPKILAKDLAKNMIEQGTQFGPEVVLEAEVQQLIPEDGHIRLVTPRGEFLTKTVVITAGKGALNPRVLECPGWSDHYSDTGGVHTHVRQPEDFRGKRVLIIGGGDSAVDWVLGLRGIAREITLIHRRDEFRANKSTVLEMRQAAGRGDVTIRTPYEVGEISGQGGCVARVTLINNETKEPEELHVEAVVALLGFKPDLGPIGRWGLELERNTIKVSQLMETNIAGVYAAGDVVHYPGKLELIATGYGEAAVAVNNAVHYLNPKARVNPGHSTNLKLFKQEDEGE</sequence>
<proteinExistence type="inferred from homology"/>
<evidence type="ECO:0000256" key="4">
    <source>
        <dbReference type="ARBA" id="ARBA00023002"/>
    </source>
</evidence>
<evidence type="ECO:0000256" key="1">
    <source>
        <dbReference type="ARBA" id="ARBA00022630"/>
    </source>
</evidence>
<feature type="binding site" evidence="5">
    <location>
        <position position="54"/>
    </location>
    <ligand>
        <name>FAD</name>
        <dbReference type="ChEBI" id="CHEBI:57692"/>
    </ligand>
</feature>
<feature type="binding site" evidence="5">
    <location>
        <position position="341"/>
    </location>
    <ligand>
        <name>FAD</name>
        <dbReference type="ChEBI" id="CHEBI:57692"/>
    </ligand>
</feature>
<dbReference type="GO" id="GO:0050660">
    <property type="term" value="F:flavin adenine dinucleotide binding"/>
    <property type="evidence" value="ECO:0007669"/>
    <property type="project" value="UniProtKB-UniRule"/>
</dbReference>
<organism evidence="7">
    <name type="scientific">uncultured Gemmatimonadota bacterium</name>
    <dbReference type="NCBI Taxonomy" id="203437"/>
    <lineage>
        <taxon>Bacteria</taxon>
        <taxon>Pseudomonadati</taxon>
        <taxon>Gemmatimonadota</taxon>
        <taxon>environmental samples</taxon>
    </lineage>
</organism>
<dbReference type="Gene3D" id="3.50.50.60">
    <property type="entry name" value="FAD/NAD(P)-binding domain"/>
    <property type="match status" value="2"/>
</dbReference>
<feature type="binding site" evidence="5">
    <location>
        <position position="46"/>
    </location>
    <ligand>
        <name>FAD</name>
        <dbReference type="ChEBI" id="CHEBI:57692"/>
    </ligand>
</feature>
<dbReference type="InterPro" id="IPR036188">
    <property type="entry name" value="FAD/NAD-bd_sf"/>
</dbReference>
<dbReference type="EMBL" id="CADCTV010001053">
    <property type="protein sequence ID" value="CAA9375772.1"/>
    <property type="molecule type" value="Genomic_DNA"/>
</dbReference>
<feature type="binding site" evidence="5">
    <location>
        <position position="99"/>
    </location>
    <ligand>
        <name>FAD</name>
        <dbReference type="ChEBI" id="CHEBI:57692"/>
    </ligand>
</feature>
<reference evidence="7" key="1">
    <citation type="submission" date="2020-02" db="EMBL/GenBank/DDBJ databases">
        <authorList>
            <person name="Meier V. D."/>
        </authorList>
    </citation>
    <scope>NUCLEOTIDE SEQUENCE</scope>
    <source>
        <strain evidence="7">AVDCRST_MAG89</strain>
    </source>
</reference>
<dbReference type="Pfam" id="PF07992">
    <property type="entry name" value="Pyr_redox_2"/>
    <property type="match status" value="1"/>
</dbReference>